<gene>
    <name evidence="1" type="ORF">DERYTH_LOCUS13188</name>
</gene>
<evidence type="ECO:0000313" key="1">
    <source>
        <dbReference type="EMBL" id="CAG8704280.1"/>
    </source>
</evidence>
<evidence type="ECO:0000313" key="2">
    <source>
        <dbReference type="Proteomes" id="UP000789405"/>
    </source>
</evidence>
<protein>
    <submittedName>
        <fullName evidence="1">19320_t:CDS:1</fullName>
    </submittedName>
</protein>
<reference evidence="1" key="1">
    <citation type="submission" date="2021-06" db="EMBL/GenBank/DDBJ databases">
        <authorList>
            <person name="Kallberg Y."/>
            <person name="Tangrot J."/>
            <person name="Rosling A."/>
        </authorList>
    </citation>
    <scope>NUCLEOTIDE SEQUENCE</scope>
    <source>
        <strain evidence="1">MA453B</strain>
    </source>
</reference>
<comment type="caution">
    <text evidence="1">The sequence shown here is derived from an EMBL/GenBank/DDBJ whole genome shotgun (WGS) entry which is preliminary data.</text>
</comment>
<sequence>HIEKGEYADGLEIDYHMNILSIDTNTKLYSITNNVYQTMNLALNNLTNAPEDLHIHFDDPMLVEEFLSISAKNIVYEIPANDQVIEEL</sequence>
<dbReference type="OrthoDB" id="2429137at2759"/>
<dbReference type="AlphaFoldDB" id="A0A9N9N5M7"/>
<feature type="non-terminal residue" evidence="1">
    <location>
        <position position="1"/>
    </location>
</feature>
<name>A0A9N9N5M7_9GLOM</name>
<proteinExistence type="predicted"/>
<organism evidence="1 2">
    <name type="scientific">Dentiscutata erythropus</name>
    <dbReference type="NCBI Taxonomy" id="1348616"/>
    <lineage>
        <taxon>Eukaryota</taxon>
        <taxon>Fungi</taxon>
        <taxon>Fungi incertae sedis</taxon>
        <taxon>Mucoromycota</taxon>
        <taxon>Glomeromycotina</taxon>
        <taxon>Glomeromycetes</taxon>
        <taxon>Diversisporales</taxon>
        <taxon>Gigasporaceae</taxon>
        <taxon>Dentiscutata</taxon>
    </lineage>
</organism>
<dbReference type="EMBL" id="CAJVPY010009065">
    <property type="protein sequence ID" value="CAG8704280.1"/>
    <property type="molecule type" value="Genomic_DNA"/>
</dbReference>
<keyword evidence="2" id="KW-1185">Reference proteome</keyword>
<dbReference type="Proteomes" id="UP000789405">
    <property type="component" value="Unassembled WGS sequence"/>
</dbReference>
<accession>A0A9N9N5M7</accession>